<dbReference type="AlphaFoldDB" id="A0A0F9UZE6"/>
<sequence length="73" mass="8784">MIIKIRCGKCKNDTKTRKVIKRNPLKKLGSVDGYLEYYCCNIIRFKKRGRGINNWIEEECRNRMLVEDNKFLE</sequence>
<reference evidence="1" key="1">
    <citation type="journal article" date="2015" name="Nature">
        <title>Complex archaea that bridge the gap between prokaryotes and eukaryotes.</title>
        <authorList>
            <person name="Spang A."/>
            <person name="Saw J.H."/>
            <person name="Jorgensen S.L."/>
            <person name="Zaremba-Niedzwiedzka K."/>
            <person name="Martijn J."/>
            <person name="Lind A.E."/>
            <person name="van Eijk R."/>
            <person name="Schleper C."/>
            <person name="Guy L."/>
            <person name="Ettema T.J."/>
        </authorList>
    </citation>
    <scope>NUCLEOTIDE SEQUENCE</scope>
</reference>
<proteinExistence type="predicted"/>
<accession>A0A0F9UZE6</accession>
<dbReference type="EMBL" id="LAZR01000743">
    <property type="protein sequence ID" value="KKN58988.1"/>
    <property type="molecule type" value="Genomic_DNA"/>
</dbReference>
<evidence type="ECO:0000313" key="1">
    <source>
        <dbReference type="EMBL" id="KKN58988.1"/>
    </source>
</evidence>
<organism evidence="1">
    <name type="scientific">marine sediment metagenome</name>
    <dbReference type="NCBI Taxonomy" id="412755"/>
    <lineage>
        <taxon>unclassified sequences</taxon>
        <taxon>metagenomes</taxon>
        <taxon>ecological metagenomes</taxon>
    </lineage>
</organism>
<comment type="caution">
    <text evidence="1">The sequence shown here is derived from an EMBL/GenBank/DDBJ whole genome shotgun (WGS) entry which is preliminary data.</text>
</comment>
<gene>
    <name evidence="1" type="ORF">LCGC14_0546630</name>
</gene>
<name>A0A0F9UZE6_9ZZZZ</name>
<protein>
    <submittedName>
        <fullName evidence="1">Uncharacterized protein</fullName>
    </submittedName>
</protein>